<dbReference type="RefSeq" id="WP_060796907.1">
    <property type="nucleotide sequence ID" value="NZ_KQ956330.1"/>
</dbReference>
<dbReference type="Proteomes" id="UP000070646">
    <property type="component" value="Unassembled WGS sequence"/>
</dbReference>
<evidence type="ECO:0000256" key="9">
    <source>
        <dbReference type="ARBA" id="ARBA00032235"/>
    </source>
</evidence>
<dbReference type="Gene3D" id="1.10.460.10">
    <property type="entry name" value="Topoisomerase I, domain 2"/>
    <property type="match status" value="1"/>
</dbReference>
<dbReference type="Pfam" id="PF01131">
    <property type="entry name" value="Topoisom_bac"/>
    <property type="match status" value="1"/>
</dbReference>
<evidence type="ECO:0000256" key="4">
    <source>
        <dbReference type="ARBA" id="ARBA00023029"/>
    </source>
</evidence>
<evidence type="ECO:0000256" key="7">
    <source>
        <dbReference type="ARBA" id="ARBA00030003"/>
    </source>
</evidence>
<dbReference type="GO" id="GO:0006265">
    <property type="term" value="P:DNA topological change"/>
    <property type="evidence" value="ECO:0007669"/>
    <property type="project" value="InterPro"/>
</dbReference>
<feature type="domain" description="Topo IA-type catalytic" evidence="12">
    <location>
        <begin position="163"/>
        <end position="590"/>
    </location>
</feature>
<dbReference type="EMBL" id="LRPU01000208">
    <property type="protein sequence ID" value="KXA05052.1"/>
    <property type="molecule type" value="Genomic_DNA"/>
</dbReference>
<evidence type="ECO:0000259" key="12">
    <source>
        <dbReference type="PROSITE" id="PS52039"/>
    </source>
</evidence>
<dbReference type="InterPro" id="IPR003601">
    <property type="entry name" value="Topo_IA_2"/>
</dbReference>
<dbReference type="CDD" id="cd03362">
    <property type="entry name" value="TOPRIM_TopoIA_TopoIII"/>
    <property type="match status" value="1"/>
</dbReference>
<dbReference type="PANTHER" id="PTHR11390:SF21">
    <property type="entry name" value="DNA TOPOISOMERASE 3-ALPHA"/>
    <property type="match status" value="1"/>
</dbReference>
<keyword evidence="5" id="KW-0238">DNA-binding</keyword>
<dbReference type="InterPro" id="IPR013825">
    <property type="entry name" value="Topo_IA_cen_sub2"/>
</dbReference>
<dbReference type="SUPFAM" id="SSF56712">
    <property type="entry name" value="Prokaryotic type I DNA topoisomerase"/>
    <property type="match status" value="1"/>
</dbReference>
<dbReference type="InterPro" id="IPR023406">
    <property type="entry name" value="Topo_IA_AS"/>
</dbReference>
<keyword evidence="4" id="KW-0799">Topoisomerase</keyword>
<evidence type="ECO:0000256" key="8">
    <source>
        <dbReference type="ARBA" id="ARBA00031985"/>
    </source>
</evidence>
<evidence type="ECO:0000256" key="6">
    <source>
        <dbReference type="ARBA" id="ARBA00023235"/>
    </source>
</evidence>
<dbReference type="PROSITE" id="PS52039">
    <property type="entry name" value="TOPO_IA_2"/>
    <property type="match status" value="1"/>
</dbReference>
<dbReference type="SMART" id="SM00493">
    <property type="entry name" value="TOPRIM"/>
    <property type="match status" value="1"/>
</dbReference>
<dbReference type="InterPro" id="IPR013824">
    <property type="entry name" value="Topo_IA_cen_sub1"/>
</dbReference>
<dbReference type="InterPro" id="IPR013497">
    <property type="entry name" value="Topo_IA_cen"/>
</dbReference>
<organism evidence="13 14">
    <name type="scientific">Clostridium perfringens</name>
    <dbReference type="NCBI Taxonomy" id="1502"/>
    <lineage>
        <taxon>Bacteria</taxon>
        <taxon>Bacillati</taxon>
        <taxon>Bacillota</taxon>
        <taxon>Clostridia</taxon>
        <taxon>Eubacteriales</taxon>
        <taxon>Clostridiaceae</taxon>
        <taxon>Clostridium</taxon>
    </lineage>
</organism>
<protein>
    <recommendedName>
        <fullName evidence="3">DNA topoisomerase</fullName>
        <ecNumber evidence="3">5.6.2.1</ecNumber>
    </recommendedName>
    <alternativeName>
        <fullName evidence="10">Omega-protein</fullName>
    </alternativeName>
    <alternativeName>
        <fullName evidence="9">Relaxing enzyme</fullName>
    </alternativeName>
    <alternativeName>
        <fullName evidence="7">Swivelase</fullName>
    </alternativeName>
    <alternativeName>
        <fullName evidence="8">Untwisting enzyme</fullName>
    </alternativeName>
</protein>
<feature type="domain" description="Toprim" evidence="11">
    <location>
        <begin position="2"/>
        <end position="143"/>
    </location>
</feature>
<dbReference type="AlphaFoldDB" id="A0A133MLX7"/>
<evidence type="ECO:0000256" key="3">
    <source>
        <dbReference type="ARBA" id="ARBA00012891"/>
    </source>
</evidence>
<dbReference type="EC" id="5.6.2.1" evidence="3"/>
<comment type="similarity">
    <text evidence="2">Belongs to the type IA topoisomerase family.</text>
</comment>
<dbReference type="GO" id="GO:0006281">
    <property type="term" value="P:DNA repair"/>
    <property type="evidence" value="ECO:0007669"/>
    <property type="project" value="TreeGrafter"/>
</dbReference>
<dbReference type="PANTHER" id="PTHR11390">
    <property type="entry name" value="PROKARYOTIC DNA TOPOISOMERASE"/>
    <property type="match status" value="1"/>
</dbReference>
<evidence type="ECO:0000313" key="13">
    <source>
        <dbReference type="EMBL" id="KXA05052.1"/>
    </source>
</evidence>
<dbReference type="PATRIC" id="fig|1502.174.peg.3147"/>
<dbReference type="Gene3D" id="1.10.290.10">
    <property type="entry name" value="Topoisomerase I, domain 4"/>
    <property type="match status" value="1"/>
</dbReference>
<dbReference type="GO" id="GO:0003677">
    <property type="term" value="F:DNA binding"/>
    <property type="evidence" value="ECO:0007669"/>
    <property type="project" value="UniProtKB-KW"/>
</dbReference>
<dbReference type="InterPro" id="IPR034144">
    <property type="entry name" value="TOPRIM_TopoIII"/>
</dbReference>
<dbReference type="Gene3D" id="3.40.50.140">
    <property type="match status" value="1"/>
</dbReference>
<dbReference type="InterPro" id="IPR006171">
    <property type="entry name" value="TOPRIM_dom"/>
</dbReference>
<dbReference type="Gene3D" id="2.70.20.10">
    <property type="entry name" value="Topoisomerase I, domain 3"/>
    <property type="match status" value="1"/>
</dbReference>
<dbReference type="PRINTS" id="PR00417">
    <property type="entry name" value="PRTPISMRASEI"/>
</dbReference>
<dbReference type="GO" id="GO:0003917">
    <property type="term" value="F:DNA topoisomerase type I (single strand cut, ATP-independent) activity"/>
    <property type="evidence" value="ECO:0007669"/>
    <property type="project" value="UniProtKB-EC"/>
</dbReference>
<dbReference type="InterPro" id="IPR023405">
    <property type="entry name" value="Topo_IA_core_domain"/>
</dbReference>
<dbReference type="InterPro" id="IPR013826">
    <property type="entry name" value="Topo_IA_cen_sub3"/>
</dbReference>
<dbReference type="GO" id="GO:0043597">
    <property type="term" value="C:cytoplasmic replication fork"/>
    <property type="evidence" value="ECO:0007669"/>
    <property type="project" value="TreeGrafter"/>
</dbReference>
<dbReference type="InterPro" id="IPR003602">
    <property type="entry name" value="Topo_IA_DNA-bd_dom"/>
</dbReference>
<evidence type="ECO:0000256" key="5">
    <source>
        <dbReference type="ARBA" id="ARBA00023125"/>
    </source>
</evidence>
<name>A0A133MLX7_CLOPF</name>
<accession>A0A133MLX7</accession>
<dbReference type="Pfam" id="PF01751">
    <property type="entry name" value="Toprim"/>
    <property type="match status" value="1"/>
</dbReference>
<evidence type="ECO:0000256" key="2">
    <source>
        <dbReference type="ARBA" id="ARBA00009446"/>
    </source>
</evidence>
<keyword evidence="6 13" id="KW-0413">Isomerase</keyword>
<dbReference type="InterPro" id="IPR000380">
    <property type="entry name" value="Topo_IA"/>
</dbReference>
<sequence length="703" mass="81162">MKKLVITEKPSLAMNIVQALNTSENFEKHDGYFECENYIISFAFGHLFRLYEIEEYLGKEKGSKWDSNILPFIPEEFKFILKDDSGVKKQFKILENLIKSDRVDEIVSCGDADREGEVIIRLIINNVFDNNNMNKKVTRLWLPEQTSQSILSGLRNLKSIDNYDNLANEGYLRTYLDWLVGINLSRHIILKSQSKLPVGRVLVPIVKAVYDRDMSIKNFIPETYYQVESVEKTNGEVIKLSIKELTFNKNELNKAKSFAYELNAYEGKVLDKETKRVKKQPSKLFSLSKLQSLLSKKYKMTFKDSLDLIQKLYEQGFITYPRTNTEYLAEAEKGKVKSIIEKLNAEGYDLEFKDKKSIFDDSKIESHSAIIPTVKIPREDELNGKILDVYNTIKNRFISNFLVEETLLDRTIIKIEVGDLEFSLKGDVIVQKGFLEYEPMKKEEDTLPNLNIGDKVNTDFKAVEKVTKAPAKMTTEMLSNYLKNPFKNEFTDDEEEDYKAILEGLEIGTEATRTGIIENAKKYEYISENKSVLSIEPKGIKLIEILDKLNIDLYKEKTVEFSKILKKVYKDEIKIDAAIEIFSNELIEIFNNSKDTFIEKVEIEREVIGKCPRCGKNIYEGKNNFYCEGYKDDPKCQFTMWKEDKFFKDKGKKLSKAGAKSLLAGKKVKMTGLKKKDGTGTYDAYVVLNDTGKYVNFKLDFNK</sequence>
<dbReference type="GO" id="GO:0006310">
    <property type="term" value="P:DNA recombination"/>
    <property type="evidence" value="ECO:0007669"/>
    <property type="project" value="TreeGrafter"/>
</dbReference>
<dbReference type="SMART" id="SM00436">
    <property type="entry name" value="TOP1Bc"/>
    <property type="match status" value="1"/>
</dbReference>
<evidence type="ECO:0000256" key="1">
    <source>
        <dbReference type="ARBA" id="ARBA00000213"/>
    </source>
</evidence>
<evidence type="ECO:0000259" key="11">
    <source>
        <dbReference type="PROSITE" id="PS50880"/>
    </source>
</evidence>
<comment type="catalytic activity">
    <reaction evidence="1">
        <text>ATP-independent breakage of single-stranded DNA, followed by passage and rejoining.</text>
        <dbReference type="EC" id="5.6.2.1"/>
    </reaction>
</comment>
<dbReference type="PROSITE" id="PS00396">
    <property type="entry name" value="TOPO_IA_1"/>
    <property type="match status" value="1"/>
</dbReference>
<reference evidence="13 14" key="1">
    <citation type="submission" date="2016-01" db="EMBL/GenBank/DDBJ databases">
        <authorList>
            <person name="Oliw E.H."/>
        </authorList>
    </citation>
    <scope>NUCLEOTIDE SEQUENCE [LARGE SCALE GENOMIC DNA]</scope>
    <source>
        <strain evidence="13 14">MJR7757A</strain>
    </source>
</reference>
<dbReference type="SMART" id="SM00437">
    <property type="entry name" value="TOP1Ac"/>
    <property type="match status" value="1"/>
</dbReference>
<gene>
    <name evidence="13" type="ORF">HMPREF3222_03120</name>
</gene>
<proteinExistence type="inferred from homology"/>
<evidence type="ECO:0000256" key="10">
    <source>
        <dbReference type="ARBA" id="ARBA00032877"/>
    </source>
</evidence>
<comment type="caution">
    <text evidence="13">The sequence shown here is derived from an EMBL/GenBank/DDBJ whole genome shotgun (WGS) entry which is preliminary data.</text>
</comment>
<evidence type="ECO:0000313" key="14">
    <source>
        <dbReference type="Proteomes" id="UP000070646"/>
    </source>
</evidence>
<dbReference type="PROSITE" id="PS50880">
    <property type="entry name" value="TOPRIM"/>
    <property type="match status" value="1"/>
</dbReference>